<dbReference type="Proteomes" id="UP000007801">
    <property type="component" value="Unassembled WGS sequence"/>
</dbReference>
<name>B3M389_DROAN</name>
<evidence type="ECO:0000313" key="2">
    <source>
        <dbReference type="EMBL" id="EDV43550.2"/>
    </source>
</evidence>
<evidence type="ECO:0000313" key="3">
    <source>
        <dbReference type="Proteomes" id="UP000007801"/>
    </source>
</evidence>
<feature type="region of interest" description="Disordered" evidence="1">
    <location>
        <begin position="64"/>
        <end position="85"/>
    </location>
</feature>
<keyword evidence="3" id="KW-1185">Reference proteome</keyword>
<feature type="compositionally biased region" description="Polar residues" evidence="1">
    <location>
        <begin position="136"/>
        <end position="147"/>
    </location>
</feature>
<feature type="region of interest" description="Disordered" evidence="1">
    <location>
        <begin position="134"/>
        <end position="160"/>
    </location>
</feature>
<evidence type="ECO:0000256" key="1">
    <source>
        <dbReference type="SAM" id="MobiDB-lite"/>
    </source>
</evidence>
<dbReference type="EMBL" id="CH902617">
    <property type="protein sequence ID" value="EDV43550.2"/>
    <property type="molecule type" value="Genomic_DNA"/>
</dbReference>
<dbReference type="OrthoDB" id="7850641at2759"/>
<dbReference type="AlphaFoldDB" id="B3M389"/>
<dbReference type="KEGG" id="dan:6502683"/>
<gene>
    <name evidence="2" type="primary">Dana\GF19948</name>
    <name evidence="2" type="synonym">dana_GLEANR_22354</name>
    <name evidence="2" type="ORF">GF19948</name>
</gene>
<dbReference type="GeneID" id="6502683"/>
<protein>
    <submittedName>
        <fullName evidence="2">Uncharacterized protein</fullName>
    </submittedName>
</protein>
<dbReference type="HOGENOM" id="CLU_110401_0_0_1"/>
<organism evidence="2 3">
    <name type="scientific">Drosophila ananassae</name>
    <name type="common">Fruit fly</name>
    <dbReference type="NCBI Taxonomy" id="7217"/>
    <lineage>
        <taxon>Eukaryota</taxon>
        <taxon>Metazoa</taxon>
        <taxon>Ecdysozoa</taxon>
        <taxon>Arthropoda</taxon>
        <taxon>Hexapoda</taxon>
        <taxon>Insecta</taxon>
        <taxon>Pterygota</taxon>
        <taxon>Neoptera</taxon>
        <taxon>Endopterygota</taxon>
        <taxon>Diptera</taxon>
        <taxon>Brachycera</taxon>
        <taxon>Muscomorpha</taxon>
        <taxon>Ephydroidea</taxon>
        <taxon>Drosophilidae</taxon>
        <taxon>Drosophila</taxon>
        <taxon>Sophophora</taxon>
    </lineage>
</organism>
<dbReference type="InParanoid" id="B3M389"/>
<reference evidence="2 3" key="1">
    <citation type="journal article" date="2007" name="Nature">
        <title>Evolution of genes and genomes on the Drosophila phylogeny.</title>
        <authorList>
            <consortium name="Drosophila 12 Genomes Consortium"/>
            <person name="Clark A.G."/>
            <person name="Eisen M.B."/>
            <person name="Smith D.R."/>
            <person name="Bergman C.M."/>
            <person name="Oliver B."/>
            <person name="Markow T.A."/>
            <person name="Kaufman T.C."/>
            <person name="Kellis M."/>
            <person name="Gelbart W."/>
            <person name="Iyer V.N."/>
            <person name="Pollard D.A."/>
            <person name="Sackton T.B."/>
            <person name="Larracuente A.M."/>
            <person name="Singh N.D."/>
            <person name="Abad J.P."/>
            <person name="Abt D.N."/>
            <person name="Adryan B."/>
            <person name="Aguade M."/>
            <person name="Akashi H."/>
            <person name="Anderson W.W."/>
            <person name="Aquadro C.F."/>
            <person name="Ardell D.H."/>
            <person name="Arguello R."/>
            <person name="Artieri C.G."/>
            <person name="Barbash D.A."/>
            <person name="Barker D."/>
            <person name="Barsanti P."/>
            <person name="Batterham P."/>
            <person name="Batzoglou S."/>
            <person name="Begun D."/>
            <person name="Bhutkar A."/>
            <person name="Blanco E."/>
            <person name="Bosak S.A."/>
            <person name="Bradley R.K."/>
            <person name="Brand A.D."/>
            <person name="Brent M.R."/>
            <person name="Brooks A.N."/>
            <person name="Brown R.H."/>
            <person name="Butlin R.K."/>
            <person name="Caggese C."/>
            <person name="Calvi B.R."/>
            <person name="Bernardo de Carvalho A."/>
            <person name="Caspi A."/>
            <person name="Castrezana S."/>
            <person name="Celniker S.E."/>
            <person name="Chang J.L."/>
            <person name="Chapple C."/>
            <person name="Chatterji S."/>
            <person name="Chinwalla A."/>
            <person name="Civetta A."/>
            <person name="Clifton S.W."/>
            <person name="Comeron J.M."/>
            <person name="Costello J.C."/>
            <person name="Coyne J.A."/>
            <person name="Daub J."/>
            <person name="David R.G."/>
            <person name="Delcher A.L."/>
            <person name="Delehaunty K."/>
            <person name="Do C.B."/>
            <person name="Ebling H."/>
            <person name="Edwards K."/>
            <person name="Eickbush T."/>
            <person name="Evans J.D."/>
            <person name="Filipski A."/>
            <person name="Findeiss S."/>
            <person name="Freyhult E."/>
            <person name="Fulton L."/>
            <person name="Fulton R."/>
            <person name="Garcia A.C."/>
            <person name="Gardiner A."/>
            <person name="Garfield D.A."/>
            <person name="Garvin B.E."/>
            <person name="Gibson G."/>
            <person name="Gilbert D."/>
            <person name="Gnerre S."/>
            <person name="Godfrey J."/>
            <person name="Good R."/>
            <person name="Gotea V."/>
            <person name="Gravely B."/>
            <person name="Greenberg A.J."/>
            <person name="Griffiths-Jones S."/>
            <person name="Gross S."/>
            <person name="Guigo R."/>
            <person name="Gustafson E.A."/>
            <person name="Haerty W."/>
            <person name="Hahn M.W."/>
            <person name="Halligan D.L."/>
            <person name="Halpern A.L."/>
            <person name="Halter G.M."/>
            <person name="Han M.V."/>
            <person name="Heger A."/>
            <person name="Hillier L."/>
            <person name="Hinrichs A.S."/>
            <person name="Holmes I."/>
            <person name="Hoskins R.A."/>
            <person name="Hubisz M.J."/>
            <person name="Hultmark D."/>
            <person name="Huntley M.A."/>
            <person name="Jaffe D.B."/>
            <person name="Jagadeeshan S."/>
            <person name="Jeck W.R."/>
            <person name="Johnson J."/>
            <person name="Jones C.D."/>
            <person name="Jordan W.C."/>
            <person name="Karpen G.H."/>
            <person name="Kataoka E."/>
            <person name="Keightley P.D."/>
            <person name="Kheradpour P."/>
            <person name="Kirkness E.F."/>
            <person name="Koerich L.B."/>
            <person name="Kristiansen K."/>
            <person name="Kudrna D."/>
            <person name="Kulathinal R.J."/>
            <person name="Kumar S."/>
            <person name="Kwok R."/>
            <person name="Lander E."/>
            <person name="Langley C.H."/>
            <person name="Lapoint R."/>
            <person name="Lazzaro B.P."/>
            <person name="Lee S.J."/>
            <person name="Levesque L."/>
            <person name="Li R."/>
            <person name="Lin C.F."/>
            <person name="Lin M.F."/>
            <person name="Lindblad-Toh K."/>
            <person name="Llopart A."/>
            <person name="Long M."/>
            <person name="Low L."/>
            <person name="Lozovsky E."/>
            <person name="Lu J."/>
            <person name="Luo M."/>
            <person name="Machado C.A."/>
            <person name="Makalowski W."/>
            <person name="Marzo M."/>
            <person name="Matsuda M."/>
            <person name="Matzkin L."/>
            <person name="McAllister B."/>
            <person name="McBride C.S."/>
            <person name="McKernan B."/>
            <person name="McKernan K."/>
            <person name="Mendez-Lago M."/>
            <person name="Minx P."/>
            <person name="Mollenhauer M.U."/>
            <person name="Montooth K."/>
            <person name="Mount S.M."/>
            <person name="Mu X."/>
            <person name="Myers E."/>
            <person name="Negre B."/>
            <person name="Newfeld S."/>
            <person name="Nielsen R."/>
            <person name="Noor M.A."/>
            <person name="O'Grady P."/>
            <person name="Pachter L."/>
            <person name="Papaceit M."/>
            <person name="Parisi M.J."/>
            <person name="Parisi M."/>
            <person name="Parts L."/>
            <person name="Pedersen J.S."/>
            <person name="Pesole G."/>
            <person name="Phillippy A.M."/>
            <person name="Ponting C.P."/>
            <person name="Pop M."/>
            <person name="Porcelli D."/>
            <person name="Powell J.R."/>
            <person name="Prohaska S."/>
            <person name="Pruitt K."/>
            <person name="Puig M."/>
            <person name="Quesneville H."/>
            <person name="Ram K.R."/>
            <person name="Rand D."/>
            <person name="Rasmussen M.D."/>
            <person name="Reed L.K."/>
            <person name="Reenan R."/>
            <person name="Reily A."/>
            <person name="Remington K.A."/>
            <person name="Rieger T.T."/>
            <person name="Ritchie M.G."/>
            <person name="Robin C."/>
            <person name="Rogers Y.H."/>
            <person name="Rohde C."/>
            <person name="Rozas J."/>
            <person name="Rubenfield M.J."/>
            <person name="Ruiz A."/>
            <person name="Russo S."/>
            <person name="Salzberg S.L."/>
            <person name="Sanchez-Gracia A."/>
            <person name="Saranga D.J."/>
            <person name="Sato H."/>
            <person name="Schaeffer S.W."/>
            <person name="Schatz M.C."/>
            <person name="Schlenke T."/>
            <person name="Schwartz R."/>
            <person name="Segarra C."/>
            <person name="Singh R.S."/>
            <person name="Sirot L."/>
            <person name="Sirota M."/>
            <person name="Sisneros N.B."/>
            <person name="Smith C.D."/>
            <person name="Smith T.F."/>
            <person name="Spieth J."/>
            <person name="Stage D.E."/>
            <person name="Stark A."/>
            <person name="Stephan W."/>
            <person name="Strausberg R.L."/>
            <person name="Strempel S."/>
            <person name="Sturgill D."/>
            <person name="Sutton G."/>
            <person name="Sutton G.G."/>
            <person name="Tao W."/>
            <person name="Teichmann S."/>
            <person name="Tobari Y.N."/>
            <person name="Tomimura Y."/>
            <person name="Tsolas J.M."/>
            <person name="Valente V.L."/>
            <person name="Venter E."/>
            <person name="Venter J.C."/>
            <person name="Vicario S."/>
            <person name="Vieira F.G."/>
            <person name="Vilella A.J."/>
            <person name="Villasante A."/>
            <person name="Walenz B."/>
            <person name="Wang J."/>
            <person name="Wasserman M."/>
            <person name="Watts T."/>
            <person name="Wilson D."/>
            <person name="Wilson R.K."/>
            <person name="Wing R.A."/>
            <person name="Wolfner M.F."/>
            <person name="Wong A."/>
            <person name="Wong G.K."/>
            <person name="Wu C.I."/>
            <person name="Wu G."/>
            <person name="Yamamoto D."/>
            <person name="Yang H.P."/>
            <person name="Yang S.P."/>
            <person name="Yorke J.A."/>
            <person name="Yoshida K."/>
            <person name="Zdobnov E."/>
            <person name="Zhang P."/>
            <person name="Zhang Y."/>
            <person name="Zimin A.V."/>
            <person name="Baldwin J."/>
            <person name="Abdouelleil A."/>
            <person name="Abdulkadir J."/>
            <person name="Abebe A."/>
            <person name="Abera B."/>
            <person name="Abreu J."/>
            <person name="Acer S.C."/>
            <person name="Aftuck L."/>
            <person name="Alexander A."/>
            <person name="An P."/>
            <person name="Anderson E."/>
            <person name="Anderson S."/>
            <person name="Arachi H."/>
            <person name="Azer M."/>
            <person name="Bachantsang P."/>
            <person name="Barry A."/>
            <person name="Bayul T."/>
            <person name="Berlin A."/>
            <person name="Bessette D."/>
            <person name="Bloom T."/>
            <person name="Blye J."/>
            <person name="Boguslavskiy L."/>
            <person name="Bonnet C."/>
            <person name="Boukhgalter B."/>
            <person name="Bourzgui I."/>
            <person name="Brown A."/>
            <person name="Cahill P."/>
            <person name="Channer S."/>
            <person name="Cheshatsang Y."/>
            <person name="Chuda L."/>
            <person name="Citroen M."/>
            <person name="Collymore A."/>
            <person name="Cooke P."/>
            <person name="Costello M."/>
            <person name="D'Aco K."/>
            <person name="Daza R."/>
            <person name="De Haan G."/>
            <person name="DeGray S."/>
            <person name="DeMaso C."/>
            <person name="Dhargay N."/>
            <person name="Dooley K."/>
            <person name="Dooley E."/>
            <person name="Doricent M."/>
            <person name="Dorje P."/>
            <person name="Dorjee K."/>
            <person name="Dupes A."/>
            <person name="Elong R."/>
            <person name="Falk J."/>
            <person name="Farina A."/>
            <person name="Faro S."/>
            <person name="Ferguson D."/>
            <person name="Fisher S."/>
            <person name="Foley C.D."/>
            <person name="Franke A."/>
            <person name="Friedrich D."/>
            <person name="Gadbois L."/>
            <person name="Gearin G."/>
            <person name="Gearin C.R."/>
            <person name="Giannoukos G."/>
            <person name="Goode T."/>
            <person name="Graham J."/>
            <person name="Grandbois E."/>
            <person name="Grewal S."/>
            <person name="Gyaltsen K."/>
            <person name="Hafez N."/>
            <person name="Hagos B."/>
            <person name="Hall J."/>
            <person name="Henson C."/>
            <person name="Hollinger A."/>
            <person name="Honan T."/>
            <person name="Huard M.D."/>
            <person name="Hughes L."/>
            <person name="Hurhula B."/>
            <person name="Husby M.E."/>
            <person name="Kamat A."/>
            <person name="Kanga B."/>
            <person name="Kashin S."/>
            <person name="Khazanovich D."/>
            <person name="Kisner P."/>
            <person name="Lance K."/>
            <person name="Lara M."/>
            <person name="Lee W."/>
            <person name="Lennon N."/>
            <person name="Letendre F."/>
            <person name="LeVine R."/>
            <person name="Lipovsky A."/>
            <person name="Liu X."/>
            <person name="Liu J."/>
            <person name="Liu S."/>
            <person name="Lokyitsang T."/>
            <person name="Lokyitsang Y."/>
            <person name="Lubonja R."/>
            <person name="Lui A."/>
            <person name="MacDonald P."/>
            <person name="Magnisalis V."/>
            <person name="Maru K."/>
            <person name="Matthews C."/>
            <person name="McCusker W."/>
            <person name="McDonough S."/>
            <person name="Mehta T."/>
            <person name="Meldrim J."/>
            <person name="Meneus L."/>
            <person name="Mihai O."/>
            <person name="Mihalev A."/>
            <person name="Mihova T."/>
            <person name="Mittelman R."/>
            <person name="Mlenga V."/>
            <person name="Montmayeur A."/>
            <person name="Mulrain L."/>
            <person name="Navidi A."/>
            <person name="Naylor J."/>
            <person name="Negash T."/>
            <person name="Nguyen T."/>
            <person name="Nguyen N."/>
            <person name="Nicol R."/>
            <person name="Norbu C."/>
            <person name="Norbu N."/>
            <person name="Novod N."/>
            <person name="O'Neill B."/>
            <person name="Osman S."/>
            <person name="Markiewicz E."/>
            <person name="Oyono O.L."/>
            <person name="Patti C."/>
            <person name="Phunkhang P."/>
            <person name="Pierre F."/>
            <person name="Priest M."/>
            <person name="Raghuraman S."/>
            <person name="Rege F."/>
            <person name="Reyes R."/>
            <person name="Rise C."/>
            <person name="Rogov P."/>
            <person name="Ross K."/>
            <person name="Ryan E."/>
            <person name="Settipalli S."/>
            <person name="Shea T."/>
            <person name="Sherpa N."/>
            <person name="Shi L."/>
            <person name="Shih D."/>
            <person name="Sparrow T."/>
            <person name="Spaulding J."/>
            <person name="Stalker J."/>
            <person name="Stange-Thomann N."/>
            <person name="Stavropoulos S."/>
            <person name="Stone C."/>
            <person name="Strader C."/>
            <person name="Tesfaye S."/>
            <person name="Thomson T."/>
            <person name="Thoulutsang Y."/>
            <person name="Thoulutsang D."/>
            <person name="Topham K."/>
            <person name="Topping I."/>
            <person name="Tsamla T."/>
            <person name="Vassiliev H."/>
            <person name="Vo A."/>
            <person name="Wangchuk T."/>
            <person name="Wangdi T."/>
            <person name="Weiand M."/>
            <person name="Wilkinson J."/>
            <person name="Wilson A."/>
            <person name="Yadav S."/>
            <person name="Young G."/>
            <person name="Yu Q."/>
            <person name="Zembek L."/>
            <person name="Zhong D."/>
            <person name="Zimmer A."/>
            <person name="Zwirko Z."/>
            <person name="Jaffe D.B."/>
            <person name="Alvarez P."/>
            <person name="Brockman W."/>
            <person name="Butler J."/>
            <person name="Chin C."/>
            <person name="Gnerre S."/>
            <person name="Grabherr M."/>
            <person name="Kleber M."/>
            <person name="Mauceli E."/>
            <person name="MacCallum I."/>
        </authorList>
    </citation>
    <scope>NUCLEOTIDE SEQUENCE [LARGE SCALE GENOMIC DNA]</scope>
    <source>
        <strain evidence="3">Tucson 14024-0371.13</strain>
    </source>
</reference>
<proteinExistence type="predicted"/>
<accession>B3M389</accession>
<sequence>MCSRKQYLDWVCPFLVERPVRPYGRDRQPHELLLQAICRQKKCLPHDQLADLLRNMTFGSAKHRISKSKKRQCGGSEAKPEPTDAEVVFHDRKKWSPHADRCSWGRSRIEWLQKLEEQQKQCFRALHEPSGPILGKSSSKMNTLTKNNGKKRSKDKARSKDIGWTKCKMPGWWAFIPFSCVWGLPRTHSVCLNVSRPKKSS</sequence>